<reference evidence="2" key="1">
    <citation type="journal article" date="2016" name="Insect Biochem. Mol. Biol.">
        <title>Multifaceted biological insights from a draft genome sequence of the tobacco hornworm moth, Manduca sexta.</title>
        <authorList>
            <person name="Kanost M.R."/>
            <person name="Arrese E.L."/>
            <person name="Cao X."/>
            <person name="Chen Y.R."/>
            <person name="Chellapilla S."/>
            <person name="Goldsmith M.R."/>
            <person name="Grosse-Wilde E."/>
            <person name="Heckel D.G."/>
            <person name="Herndon N."/>
            <person name="Jiang H."/>
            <person name="Papanicolaou A."/>
            <person name="Qu J."/>
            <person name="Soulages J.L."/>
            <person name="Vogel H."/>
            <person name="Walters J."/>
            <person name="Waterhouse R.M."/>
            <person name="Ahn S.J."/>
            <person name="Almeida F.C."/>
            <person name="An C."/>
            <person name="Aqrawi P."/>
            <person name="Bretschneider A."/>
            <person name="Bryant W.B."/>
            <person name="Bucks S."/>
            <person name="Chao H."/>
            <person name="Chevignon G."/>
            <person name="Christen J.M."/>
            <person name="Clarke D.F."/>
            <person name="Dittmer N.T."/>
            <person name="Ferguson L.C.F."/>
            <person name="Garavelou S."/>
            <person name="Gordon K.H.J."/>
            <person name="Gunaratna R.T."/>
            <person name="Han Y."/>
            <person name="Hauser F."/>
            <person name="He Y."/>
            <person name="Heidel-Fischer H."/>
            <person name="Hirsh A."/>
            <person name="Hu Y."/>
            <person name="Jiang H."/>
            <person name="Kalra D."/>
            <person name="Klinner C."/>
            <person name="Konig C."/>
            <person name="Kovar C."/>
            <person name="Kroll A.R."/>
            <person name="Kuwar S.S."/>
            <person name="Lee S.L."/>
            <person name="Lehman R."/>
            <person name="Li K."/>
            <person name="Li Z."/>
            <person name="Liang H."/>
            <person name="Lovelace S."/>
            <person name="Lu Z."/>
            <person name="Mansfield J.H."/>
            <person name="McCulloch K.J."/>
            <person name="Mathew T."/>
            <person name="Morton B."/>
            <person name="Muzny D.M."/>
            <person name="Neunemann D."/>
            <person name="Ongeri F."/>
            <person name="Pauchet Y."/>
            <person name="Pu L.L."/>
            <person name="Pyrousis I."/>
            <person name="Rao X.J."/>
            <person name="Redding A."/>
            <person name="Roesel C."/>
            <person name="Sanchez-Gracia A."/>
            <person name="Schaack S."/>
            <person name="Shukla A."/>
            <person name="Tetreau G."/>
            <person name="Wang Y."/>
            <person name="Xiong G.H."/>
            <person name="Traut W."/>
            <person name="Walsh T.K."/>
            <person name="Worley K.C."/>
            <person name="Wu D."/>
            <person name="Wu W."/>
            <person name="Wu Y.Q."/>
            <person name="Zhang X."/>
            <person name="Zou Z."/>
            <person name="Zucker H."/>
            <person name="Briscoe A.D."/>
            <person name="Burmester T."/>
            <person name="Clem R.J."/>
            <person name="Feyereisen R."/>
            <person name="Grimmelikhuijzen C.J.P."/>
            <person name="Hamodrakas S.J."/>
            <person name="Hansson B.S."/>
            <person name="Huguet E."/>
            <person name="Jermiin L.S."/>
            <person name="Lan Q."/>
            <person name="Lehman H.K."/>
            <person name="Lorenzen M."/>
            <person name="Merzendorfer H."/>
            <person name="Michalopoulos I."/>
            <person name="Morton D.B."/>
            <person name="Muthukrishnan S."/>
            <person name="Oakeshott J.G."/>
            <person name="Palmer W."/>
            <person name="Park Y."/>
            <person name="Passarelli A.L."/>
            <person name="Rozas J."/>
            <person name="Schwartz L.M."/>
            <person name="Smith W."/>
            <person name="Southgate A."/>
            <person name="Vilcinskas A."/>
            <person name="Vogt R."/>
            <person name="Wang P."/>
            <person name="Werren J."/>
            <person name="Yu X.Q."/>
            <person name="Zhou J.J."/>
            <person name="Brown S.J."/>
            <person name="Scherer S.E."/>
            <person name="Richards S."/>
            <person name="Blissard G.W."/>
        </authorList>
    </citation>
    <scope>NUCLEOTIDE SEQUENCE</scope>
</reference>
<keyword evidence="1" id="KW-0732">Signal</keyword>
<dbReference type="PANTHER" id="PTHR11008:SF32">
    <property type="entry name" value="CIRCADIAN CLOCK-CONTROLLED PROTEIN DAYWAKE-RELATED"/>
    <property type="match status" value="1"/>
</dbReference>
<dbReference type="PANTHER" id="PTHR11008">
    <property type="entry name" value="PROTEIN TAKEOUT-LIKE PROTEIN"/>
    <property type="match status" value="1"/>
</dbReference>
<dbReference type="Pfam" id="PF06585">
    <property type="entry name" value="JHBP"/>
    <property type="match status" value="1"/>
</dbReference>
<proteinExistence type="predicted"/>
<dbReference type="InterPro" id="IPR010562">
    <property type="entry name" value="Haemolymph_juvenile_hormone-bd"/>
</dbReference>
<organism evidence="2 3">
    <name type="scientific">Manduca sexta</name>
    <name type="common">Tobacco hawkmoth</name>
    <name type="synonym">Tobacco hornworm</name>
    <dbReference type="NCBI Taxonomy" id="7130"/>
    <lineage>
        <taxon>Eukaryota</taxon>
        <taxon>Metazoa</taxon>
        <taxon>Ecdysozoa</taxon>
        <taxon>Arthropoda</taxon>
        <taxon>Hexapoda</taxon>
        <taxon>Insecta</taxon>
        <taxon>Pterygota</taxon>
        <taxon>Neoptera</taxon>
        <taxon>Endopterygota</taxon>
        <taxon>Lepidoptera</taxon>
        <taxon>Glossata</taxon>
        <taxon>Ditrysia</taxon>
        <taxon>Bombycoidea</taxon>
        <taxon>Sphingidae</taxon>
        <taxon>Sphinginae</taxon>
        <taxon>Sphingini</taxon>
        <taxon>Manduca</taxon>
    </lineage>
</organism>
<gene>
    <name evidence="2" type="ORF">O3G_MSEX008575</name>
</gene>
<dbReference type="EMBL" id="JH668461">
    <property type="protein sequence ID" value="KAG6454231.1"/>
    <property type="molecule type" value="Genomic_DNA"/>
</dbReference>
<protein>
    <submittedName>
        <fullName evidence="2">Uncharacterized protein</fullName>
    </submittedName>
</protein>
<dbReference type="Gene3D" id="3.15.10.30">
    <property type="entry name" value="Haemolymph juvenile hormone binding protein"/>
    <property type="match status" value="1"/>
</dbReference>
<feature type="chain" id="PRO_5037571826" evidence="1">
    <location>
        <begin position="19"/>
        <end position="238"/>
    </location>
</feature>
<dbReference type="InterPro" id="IPR038606">
    <property type="entry name" value="To_sf"/>
</dbReference>
<dbReference type="GO" id="GO:0005615">
    <property type="term" value="C:extracellular space"/>
    <property type="evidence" value="ECO:0007669"/>
    <property type="project" value="TreeGrafter"/>
</dbReference>
<evidence type="ECO:0000313" key="2">
    <source>
        <dbReference type="EMBL" id="KAG6454231.1"/>
    </source>
</evidence>
<reference evidence="2" key="2">
    <citation type="submission" date="2020-12" db="EMBL/GenBank/DDBJ databases">
        <authorList>
            <person name="Kanost M."/>
        </authorList>
    </citation>
    <scope>NUCLEOTIDE SEQUENCE</scope>
</reference>
<accession>A0A921ZAC4</accession>
<evidence type="ECO:0000256" key="1">
    <source>
        <dbReference type="SAM" id="SignalP"/>
    </source>
</evidence>
<comment type="caution">
    <text evidence="2">The sequence shown here is derived from an EMBL/GenBank/DDBJ whole genome shotgun (WGS) entry which is preliminary data.</text>
</comment>
<sequence>MFRIILAISLACVCTTNAAVAPFINKCAGEDSKCLKESTQAAIKIFAAGIPSLGVETLDPLKIKSVDASSPNLKLLIKDITGTGLKDCIAKKVQRNKAQSKLFVRLLCTVDFEGQYDMKGKLLVVPIEGMGKAHVVLRKIEITVEADLGEEVGADGVKHWTIKGWKHEYALKDKTTIELENLFGGNEELGRVARELLQSSSNEIVVEIGPPIVKHVASKIIDNVNKFFSFVPQSELEL</sequence>
<feature type="signal peptide" evidence="1">
    <location>
        <begin position="1"/>
        <end position="18"/>
    </location>
</feature>
<name>A0A921ZAC4_MANSE</name>
<keyword evidence="3" id="KW-1185">Reference proteome</keyword>
<dbReference type="Proteomes" id="UP000791440">
    <property type="component" value="Unassembled WGS sequence"/>
</dbReference>
<evidence type="ECO:0000313" key="3">
    <source>
        <dbReference type="Proteomes" id="UP000791440"/>
    </source>
</evidence>
<dbReference type="AlphaFoldDB" id="A0A921ZAC4"/>
<dbReference type="OrthoDB" id="6853364at2759"/>
<dbReference type="SMART" id="SM00700">
    <property type="entry name" value="JHBP"/>
    <property type="match status" value="1"/>
</dbReference>